<keyword evidence="1" id="KW-1133">Transmembrane helix</keyword>
<name>A0A9P8AVF5_9AGAR</name>
<keyword evidence="1" id="KW-0472">Membrane</keyword>
<feature type="transmembrane region" description="Helical" evidence="1">
    <location>
        <begin position="137"/>
        <end position="159"/>
    </location>
</feature>
<dbReference type="RefSeq" id="XP_043041362.1">
    <property type="nucleotide sequence ID" value="XM_043184120.1"/>
</dbReference>
<evidence type="ECO:0000313" key="3">
    <source>
        <dbReference type="Proteomes" id="UP000812287"/>
    </source>
</evidence>
<reference evidence="2" key="1">
    <citation type="submission" date="2020-11" db="EMBL/GenBank/DDBJ databases">
        <title>Adaptations for nitrogen fixation in a non-lichenized fungal sporocarp promotes dispersal by wood-feeding termites.</title>
        <authorList>
            <consortium name="DOE Joint Genome Institute"/>
            <person name="Koch R.A."/>
            <person name="Yoon G."/>
            <person name="Arayal U."/>
            <person name="Lail K."/>
            <person name="Amirebrahimi M."/>
            <person name="Labutti K."/>
            <person name="Lipzen A."/>
            <person name="Riley R."/>
            <person name="Barry K."/>
            <person name="Henrissat B."/>
            <person name="Grigoriev I.V."/>
            <person name="Herr J.R."/>
            <person name="Aime M.C."/>
        </authorList>
    </citation>
    <scope>NUCLEOTIDE SEQUENCE</scope>
    <source>
        <strain evidence="2">MCA 3950</strain>
    </source>
</reference>
<keyword evidence="1" id="KW-0812">Transmembrane</keyword>
<proteinExistence type="predicted"/>
<dbReference type="Proteomes" id="UP000812287">
    <property type="component" value="Unassembled WGS sequence"/>
</dbReference>
<protein>
    <submittedName>
        <fullName evidence="2">Uncharacterized protein</fullName>
    </submittedName>
</protein>
<feature type="transmembrane region" description="Helical" evidence="1">
    <location>
        <begin position="108"/>
        <end position="131"/>
    </location>
</feature>
<keyword evidence="3" id="KW-1185">Reference proteome</keyword>
<dbReference type="AlphaFoldDB" id="A0A9P8AVF5"/>
<evidence type="ECO:0000313" key="2">
    <source>
        <dbReference type="EMBL" id="KAG7447862.1"/>
    </source>
</evidence>
<organism evidence="2 3">
    <name type="scientific">Guyanagaster necrorhizus</name>
    <dbReference type="NCBI Taxonomy" id="856835"/>
    <lineage>
        <taxon>Eukaryota</taxon>
        <taxon>Fungi</taxon>
        <taxon>Dikarya</taxon>
        <taxon>Basidiomycota</taxon>
        <taxon>Agaricomycotina</taxon>
        <taxon>Agaricomycetes</taxon>
        <taxon>Agaricomycetidae</taxon>
        <taxon>Agaricales</taxon>
        <taxon>Marasmiineae</taxon>
        <taxon>Physalacriaceae</taxon>
        <taxon>Guyanagaster</taxon>
    </lineage>
</organism>
<accession>A0A9P8AVF5</accession>
<dbReference type="EMBL" id="MU250531">
    <property type="protein sequence ID" value="KAG7447862.1"/>
    <property type="molecule type" value="Genomic_DNA"/>
</dbReference>
<comment type="caution">
    <text evidence="2">The sequence shown here is derived from an EMBL/GenBank/DDBJ whole genome shotgun (WGS) entry which is preliminary data.</text>
</comment>
<gene>
    <name evidence="2" type="ORF">BT62DRAFT_919047</name>
</gene>
<sequence length="215" mass="24073">MPFNATVLSSNLIMSLDSGNGQGRSGGHPVSLVLNCENYEFMAYASREDIIMQDTYISGNNVTFSSEWDTDILTREDEFWERIFINGWELSKVVWEVLQAFGDESKEFIVQNIVGINYGALGNYWLLLIVYKDIDLAYVLYSSASALVLFLLKITVFILNPKVKFQQVMTSDWIDVGIAELVAEQVLDSGAQVIVGDFRVILESVGSVVFIVPSK</sequence>
<dbReference type="OrthoDB" id="2338662at2759"/>
<evidence type="ECO:0000256" key="1">
    <source>
        <dbReference type="SAM" id="Phobius"/>
    </source>
</evidence>
<dbReference type="GeneID" id="66106417"/>